<dbReference type="RefSeq" id="WP_317490887.1">
    <property type="nucleotide sequence ID" value="NZ_CP136051.1"/>
</dbReference>
<proteinExistence type="predicted"/>
<gene>
    <name evidence="2" type="ORF">RT717_06290</name>
</gene>
<evidence type="ECO:0000313" key="2">
    <source>
        <dbReference type="EMBL" id="WOK08244.1"/>
    </source>
</evidence>
<keyword evidence="1" id="KW-0812">Transmembrane</keyword>
<reference evidence="2 3" key="1">
    <citation type="journal article" date="2023" name="Microbiol. Resour. Announc.">
        <title>Complete Genome Sequence of Imperialibacter roseus strain P4T.</title>
        <authorList>
            <person name="Tizabi D.R."/>
            <person name="Bachvaroff T."/>
            <person name="Hill R.T."/>
        </authorList>
    </citation>
    <scope>NUCLEOTIDE SEQUENCE [LARGE SCALE GENOMIC DNA]</scope>
    <source>
        <strain evidence="2 3">P4T</strain>
    </source>
</reference>
<sequence>MDVKRDIFKVIWMKMVLLMAPLVIIAMSLIVSLAKDYASTGMTLLVLFVMLLGNYQVFSSLYPILAKITLDEEKVTIKYPFWGKEKTFNYSQLKGFKKQVVPLNFLAKFGLLLYPEDGRVAELSPLFITNIPEIEDFLQTKTNNLGKEPFRLFKTVWDRLFWRY</sequence>
<evidence type="ECO:0000256" key="1">
    <source>
        <dbReference type="SAM" id="Phobius"/>
    </source>
</evidence>
<keyword evidence="1" id="KW-1133">Transmembrane helix</keyword>
<dbReference type="EMBL" id="CP136051">
    <property type="protein sequence ID" value="WOK08244.1"/>
    <property type="molecule type" value="Genomic_DNA"/>
</dbReference>
<evidence type="ECO:0000313" key="3">
    <source>
        <dbReference type="Proteomes" id="UP001302349"/>
    </source>
</evidence>
<feature type="transmembrane region" description="Helical" evidence="1">
    <location>
        <begin position="37"/>
        <end position="58"/>
    </location>
</feature>
<name>A0ABZ0IV48_9BACT</name>
<keyword evidence="3" id="KW-1185">Reference proteome</keyword>
<protein>
    <recommendedName>
        <fullName evidence="4">YcxB-like protein domain-containing protein</fullName>
    </recommendedName>
</protein>
<accession>A0ABZ0IV48</accession>
<evidence type="ECO:0008006" key="4">
    <source>
        <dbReference type="Google" id="ProtNLM"/>
    </source>
</evidence>
<feature type="transmembrane region" description="Helical" evidence="1">
    <location>
        <begin position="12"/>
        <end position="31"/>
    </location>
</feature>
<organism evidence="2 3">
    <name type="scientific">Imperialibacter roseus</name>
    <dbReference type="NCBI Taxonomy" id="1324217"/>
    <lineage>
        <taxon>Bacteria</taxon>
        <taxon>Pseudomonadati</taxon>
        <taxon>Bacteroidota</taxon>
        <taxon>Cytophagia</taxon>
        <taxon>Cytophagales</taxon>
        <taxon>Flammeovirgaceae</taxon>
        <taxon>Imperialibacter</taxon>
    </lineage>
</organism>
<dbReference type="Proteomes" id="UP001302349">
    <property type="component" value="Chromosome"/>
</dbReference>
<keyword evidence="1" id="KW-0472">Membrane</keyword>